<dbReference type="AlphaFoldDB" id="A0A1I3B478"/>
<dbReference type="GO" id="GO:0055085">
    <property type="term" value="P:transmembrane transport"/>
    <property type="evidence" value="ECO:0007669"/>
    <property type="project" value="InterPro"/>
</dbReference>
<evidence type="ECO:0000313" key="10">
    <source>
        <dbReference type="Proteomes" id="UP000198668"/>
    </source>
</evidence>
<name>A0A1I3B478_9LACT</name>
<dbReference type="InterPro" id="IPR035906">
    <property type="entry name" value="MetI-like_sf"/>
</dbReference>
<dbReference type="EMBL" id="FOQE01000003">
    <property type="protein sequence ID" value="SFH56521.1"/>
    <property type="molecule type" value="Genomic_DNA"/>
</dbReference>
<accession>A0A1I3B478</accession>
<comment type="subcellular location">
    <subcellularLocation>
        <location evidence="1 7">Cell membrane</location>
        <topology evidence="1 7">Multi-pass membrane protein</topology>
    </subcellularLocation>
</comment>
<comment type="similarity">
    <text evidence="7">Belongs to the binding-protein-dependent transport system permease family.</text>
</comment>
<keyword evidence="3" id="KW-1003">Cell membrane</keyword>
<dbReference type="RefSeq" id="WP_092091097.1">
    <property type="nucleotide sequence ID" value="NZ_FOQE01000003.1"/>
</dbReference>
<feature type="transmembrane region" description="Helical" evidence="7">
    <location>
        <begin position="39"/>
        <end position="64"/>
    </location>
</feature>
<evidence type="ECO:0000256" key="4">
    <source>
        <dbReference type="ARBA" id="ARBA00022692"/>
    </source>
</evidence>
<proteinExistence type="inferred from homology"/>
<dbReference type="InterPro" id="IPR000515">
    <property type="entry name" value="MetI-like"/>
</dbReference>
<evidence type="ECO:0000313" key="9">
    <source>
        <dbReference type="EMBL" id="SFH56521.1"/>
    </source>
</evidence>
<evidence type="ECO:0000256" key="1">
    <source>
        <dbReference type="ARBA" id="ARBA00004651"/>
    </source>
</evidence>
<keyword evidence="2 7" id="KW-0813">Transport</keyword>
<dbReference type="Gene3D" id="1.10.3720.10">
    <property type="entry name" value="MetI-like"/>
    <property type="match status" value="1"/>
</dbReference>
<evidence type="ECO:0000259" key="8">
    <source>
        <dbReference type="PROSITE" id="PS50928"/>
    </source>
</evidence>
<dbReference type="PROSITE" id="PS50928">
    <property type="entry name" value="ABC_TM1"/>
    <property type="match status" value="1"/>
</dbReference>
<feature type="transmembrane region" description="Helical" evidence="7">
    <location>
        <begin position="136"/>
        <end position="156"/>
    </location>
</feature>
<protein>
    <submittedName>
        <fullName evidence="9">Carbohydrate ABC transporter membrane protein 2, CUT1 family</fullName>
    </submittedName>
</protein>
<feature type="transmembrane region" description="Helical" evidence="7">
    <location>
        <begin position="97"/>
        <end position="124"/>
    </location>
</feature>
<evidence type="ECO:0000256" key="2">
    <source>
        <dbReference type="ARBA" id="ARBA00022448"/>
    </source>
</evidence>
<feature type="domain" description="ABC transmembrane type-1" evidence="8">
    <location>
        <begin position="101"/>
        <end position="300"/>
    </location>
</feature>
<dbReference type="OrthoDB" id="9810086at2"/>
<gene>
    <name evidence="9" type="ORF">SAMN04489868_10370</name>
</gene>
<dbReference type="SUPFAM" id="SSF161098">
    <property type="entry name" value="MetI-like"/>
    <property type="match status" value="1"/>
</dbReference>
<evidence type="ECO:0000256" key="3">
    <source>
        <dbReference type="ARBA" id="ARBA00022475"/>
    </source>
</evidence>
<keyword evidence="6 7" id="KW-0472">Membrane</keyword>
<organism evidence="9 10">
    <name type="scientific">Pisciglobus halotolerans</name>
    <dbReference type="NCBI Taxonomy" id="745365"/>
    <lineage>
        <taxon>Bacteria</taxon>
        <taxon>Bacillati</taxon>
        <taxon>Bacillota</taxon>
        <taxon>Bacilli</taxon>
        <taxon>Lactobacillales</taxon>
        <taxon>Carnobacteriaceae</taxon>
    </lineage>
</organism>
<keyword evidence="4 7" id="KW-0812">Transmembrane</keyword>
<feature type="transmembrane region" description="Helical" evidence="7">
    <location>
        <begin position="288"/>
        <end position="308"/>
    </location>
</feature>
<evidence type="ECO:0000256" key="6">
    <source>
        <dbReference type="ARBA" id="ARBA00023136"/>
    </source>
</evidence>
<keyword evidence="10" id="KW-1185">Reference proteome</keyword>
<keyword evidence="5 7" id="KW-1133">Transmembrane helix</keyword>
<dbReference type="Pfam" id="PF00528">
    <property type="entry name" value="BPD_transp_1"/>
    <property type="match status" value="1"/>
</dbReference>
<dbReference type="PANTHER" id="PTHR43744">
    <property type="entry name" value="ABC TRANSPORTER PERMEASE PROTEIN MG189-RELATED-RELATED"/>
    <property type="match status" value="1"/>
</dbReference>
<dbReference type="PANTHER" id="PTHR43744:SF9">
    <property type="entry name" value="POLYGALACTURONAN_RHAMNOGALACTURONAN TRANSPORT SYSTEM PERMEASE PROTEIN YTCP"/>
    <property type="match status" value="1"/>
</dbReference>
<reference evidence="9 10" key="1">
    <citation type="submission" date="2016-10" db="EMBL/GenBank/DDBJ databases">
        <authorList>
            <person name="de Groot N.N."/>
        </authorList>
    </citation>
    <scope>NUCLEOTIDE SEQUENCE [LARGE SCALE GENOMIC DNA]</scope>
    <source>
        <strain evidence="9 10">DSM 27630</strain>
    </source>
</reference>
<dbReference type="GO" id="GO:0005886">
    <property type="term" value="C:plasma membrane"/>
    <property type="evidence" value="ECO:0007669"/>
    <property type="project" value="UniProtKB-SubCell"/>
</dbReference>
<evidence type="ECO:0000256" key="7">
    <source>
        <dbReference type="RuleBase" id="RU363032"/>
    </source>
</evidence>
<feature type="transmembrane region" description="Helical" evidence="7">
    <location>
        <begin position="168"/>
        <end position="189"/>
    </location>
</feature>
<dbReference type="Proteomes" id="UP000198668">
    <property type="component" value="Unassembled WGS sequence"/>
</dbReference>
<feature type="transmembrane region" description="Helical" evidence="7">
    <location>
        <begin position="211"/>
        <end position="236"/>
    </location>
</feature>
<dbReference type="CDD" id="cd06261">
    <property type="entry name" value="TM_PBP2"/>
    <property type="match status" value="1"/>
</dbReference>
<sequence length="323" mass="36291">MDTNANGYKEPLLTKKEGKVKKKKIQSVKIKGFGKKANFLFNLMMAFLSFLAVFPLIFIVIISFTDETAITVNGYQLIPETWSLQGYHYLAQMKGELLQALFITVFVTVVGTLINTTITSLYAYAISRQNFAYKKFFTVFALFSMLFSAGMVPTYIVMTSMLDLGNTVWALILPMALSPFNIIVMRTFFRRSVPESIIESARIDGASELKIFLKIVLPLAVPGIATISLFAAIGYWNDWFNALLYIQSDNLMPLQFVLMQIQNNIDFMAKNAGMTAMTFGQATIPREATRMAMVVISTLPIAVSYPFFQRYFIQGLTIGGVKE</sequence>
<evidence type="ECO:0000256" key="5">
    <source>
        <dbReference type="ARBA" id="ARBA00022989"/>
    </source>
</evidence>